<dbReference type="EMBL" id="KV423935">
    <property type="protein sequence ID" value="KZT59965.1"/>
    <property type="molecule type" value="Genomic_DNA"/>
</dbReference>
<dbReference type="Proteomes" id="UP000076842">
    <property type="component" value="Unassembled WGS sequence"/>
</dbReference>
<dbReference type="InterPro" id="IPR012808">
    <property type="entry name" value="CHP02453"/>
</dbReference>
<feature type="compositionally biased region" description="Polar residues" evidence="1">
    <location>
        <begin position="1"/>
        <end position="10"/>
    </location>
</feature>
<dbReference type="PANTHER" id="PTHR36452">
    <property type="entry name" value="CHROMOSOME 12, WHOLE GENOME SHOTGUN SEQUENCE"/>
    <property type="match status" value="1"/>
</dbReference>
<feature type="compositionally biased region" description="Basic and acidic residues" evidence="1">
    <location>
        <begin position="12"/>
        <end position="21"/>
    </location>
</feature>
<feature type="region of interest" description="Disordered" evidence="1">
    <location>
        <begin position="303"/>
        <end position="331"/>
    </location>
</feature>
<feature type="compositionally biased region" description="Acidic residues" evidence="1">
    <location>
        <begin position="51"/>
        <end position="95"/>
    </location>
</feature>
<feature type="compositionally biased region" description="Basic residues" evidence="1">
    <location>
        <begin position="101"/>
        <end position="112"/>
    </location>
</feature>
<feature type="compositionally biased region" description="Basic and acidic residues" evidence="1">
    <location>
        <begin position="321"/>
        <end position="331"/>
    </location>
</feature>
<organism evidence="2 3">
    <name type="scientific">Calocera cornea HHB12733</name>
    <dbReference type="NCBI Taxonomy" id="1353952"/>
    <lineage>
        <taxon>Eukaryota</taxon>
        <taxon>Fungi</taxon>
        <taxon>Dikarya</taxon>
        <taxon>Basidiomycota</taxon>
        <taxon>Agaricomycotina</taxon>
        <taxon>Dacrymycetes</taxon>
        <taxon>Dacrymycetales</taxon>
        <taxon>Dacrymycetaceae</taxon>
        <taxon>Calocera</taxon>
    </lineage>
</organism>
<evidence type="ECO:0000313" key="3">
    <source>
        <dbReference type="Proteomes" id="UP000076842"/>
    </source>
</evidence>
<name>A0A165I040_9BASI</name>
<dbReference type="Pfam" id="PF09365">
    <property type="entry name" value="DUF2461"/>
    <property type="match status" value="1"/>
</dbReference>
<dbReference type="NCBIfam" id="TIGR02453">
    <property type="entry name" value="TIGR02453 family protein"/>
    <property type="match status" value="1"/>
</dbReference>
<evidence type="ECO:0000256" key="1">
    <source>
        <dbReference type="SAM" id="MobiDB-lite"/>
    </source>
</evidence>
<dbReference type="OrthoDB" id="2537769at2759"/>
<dbReference type="InParanoid" id="A0A165I040"/>
<sequence>MPRARNSTTPVKKKETAKRVESPYFKKSPSKKRASAGSSARPAKRAKVVKDEDEDEDSEPQSETDEDEDKVDNYKDDDEEDEDTALSDALDDSDFEEKAAKKSSKPKPKGKTNSRSPAKSSPTKRRKSGDKLDGLEIVGDVVEAPKTGRVAPGLISQNTLEFLDHMKDPSCNDREWFRLHEPVYRLAEQEWKDFIEHMLEKVSEVDDEVPPLPPKDVIHRIYRDIRFSNDKTPYKRGFSATFSRSGRKGIFAKYHIHVQPGDHSMIASGVWCPNKNELESIRHHIKHDPSRLRDIISSKSFTKHFGPSKPDPKGRRQNVFGREDELKTAPKGVEKDHKDIDLLKLRSVAVHKMFTDKEVLDKKFIDHICEIVGEMRPFVHCLNDYLTVPVDSDVEDEDDG</sequence>
<proteinExistence type="predicted"/>
<dbReference type="STRING" id="1353952.A0A165I040"/>
<dbReference type="PANTHER" id="PTHR36452:SF1">
    <property type="entry name" value="DUF2461 DOMAIN-CONTAINING PROTEIN"/>
    <property type="match status" value="1"/>
</dbReference>
<protein>
    <submittedName>
        <fullName evidence="2">Uncharacterized protein</fullName>
    </submittedName>
</protein>
<evidence type="ECO:0000313" key="2">
    <source>
        <dbReference type="EMBL" id="KZT59965.1"/>
    </source>
</evidence>
<keyword evidence="3" id="KW-1185">Reference proteome</keyword>
<accession>A0A165I040</accession>
<reference evidence="2 3" key="1">
    <citation type="journal article" date="2016" name="Mol. Biol. Evol.">
        <title>Comparative Genomics of Early-Diverging Mushroom-Forming Fungi Provides Insights into the Origins of Lignocellulose Decay Capabilities.</title>
        <authorList>
            <person name="Nagy L.G."/>
            <person name="Riley R."/>
            <person name="Tritt A."/>
            <person name="Adam C."/>
            <person name="Daum C."/>
            <person name="Floudas D."/>
            <person name="Sun H."/>
            <person name="Yadav J.S."/>
            <person name="Pangilinan J."/>
            <person name="Larsson K.H."/>
            <person name="Matsuura K."/>
            <person name="Barry K."/>
            <person name="Labutti K."/>
            <person name="Kuo R."/>
            <person name="Ohm R.A."/>
            <person name="Bhattacharya S.S."/>
            <person name="Shirouzu T."/>
            <person name="Yoshinaga Y."/>
            <person name="Martin F.M."/>
            <person name="Grigoriev I.V."/>
            <person name="Hibbett D.S."/>
        </authorList>
    </citation>
    <scope>NUCLEOTIDE SEQUENCE [LARGE SCALE GENOMIC DNA]</scope>
    <source>
        <strain evidence="2 3">HHB12733</strain>
    </source>
</reference>
<gene>
    <name evidence="2" type="ORF">CALCODRAFT_515678</name>
</gene>
<dbReference type="AlphaFoldDB" id="A0A165I040"/>
<feature type="region of interest" description="Disordered" evidence="1">
    <location>
        <begin position="1"/>
        <end position="134"/>
    </location>
</feature>